<dbReference type="PANTHER" id="PTHR31672">
    <property type="entry name" value="BNACNNG10540D PROTEIN"/>
    <property type="match status" value="1"/>
</dbReference>
<evidence type="ECO:0000259" key="1">
    <source>
        <dbReference type="SMART" id="SM00256"/>
    </source>
</evidence>
<dbReference type="HOGENOM" id="CLU_824866_0_0_1"/>
<dbReference type="GO" id="GO:0031146">
    <property type="term" value="P:SCF-dependent proteasomal ubiquitin-dependent protein catabolic process"/>
    <property type="evidence" value="ECO:0000318"/>
    <property type="project" value="GO_Central"/>
</dbReference>
<dbReference type="Gene3D" id="1.20.1280.50">
    <property type="match status" value="1"/>
</dbReference>
<accession>D8R524</accession>
<dbReference type="EMBL" id="GL377572">
    <property type="protein sequence ID" value="EFJ32414.1"/>
    <property type="molecule type" value="Genomic_DNA"/>
</dbReference>
<name>D8R524_SELML</name>
<dbReference type="InterPro" id="IPR001810">
    <property type="entry name" value="F-box_dom"/>
</dbReference>
<keyword evidence="3" id="KW-1185">Reference proteome</keyword>
<dbReference type="Gramene" id="EFJ32414">
    <property type="protein sequence ID" value="EFJ32414"/>
    <property type="gene ID" value="SELMODRAFT_407879"/>
</dbReference>
<dbReference type="InParanoid" id="D8R524"/>
<dbReference type="SMART" id="SM00256">
    <property type="entry name" value="FBOX"/>
    <property type="match status" value="1"/>
</dbReference>
<dbReference type="KEGG" id="smo:SELMODRAFT_407879"/>
<dbReference type="AlphaFoldDB" id="D8R524"/>
<organism evidence="3">
    <name type="scientific">Selaginella moellendorffii</name>
    <name type="common">Spikemoss</name>
    <dbReference type="NCBI Taxonomy" id="88036"/>
    <lineage>
        <taxon>Eukaryota</taxon>
        <taxon>Viridiplantae</taxon>
        <taxon>Streptophyta</taxon>
        <taxon>Embryophyta</taxon>
        <taxon>Tracheophyta</taxon>
        <taxon>Lycopodiopsida</taxon>
        <taxon>Selaginellales</taxon>
        <taxon>Selaginellaceae</taxon>
        <taxon>Selaginella</taxon>
    </lineage>
</organism>
<evidence type="ECO:0000313" key="2">
    <source>
        <dbReference type="EMBL" id="EFJ32414.1"/>
    </source>
</evidence>
<dbReference type="SUPFAM" id="SSF81383">
    <property type="entry name" value="F-box domain"/>
    <property type="match status" value="1"/>
</dbReference>
<dbReference type="InterPro" id="IPR036047">
    <property type="entry name" value="F-box-like_dom_sf"/>
</dbReference>
<dbReference type="InterPro" id="IPR050796">
    <property type="entry name" value="SCF_F-box_component"/>
</dbReference>
<dbReference type="GO" id="GO:0004842">
    <property type="term" value="F:ubiquitin-protein transferase activity"/>
    <property type="evidence" value="ECO:0000318"/>
    <property type="project" value="GO_Central"/>
</dbReference>
<proteinExistence type="predicted"/>
<evidence type="ECO:0000313" key="3">
    <source>
        <dbReference type="Proteomes" id="UP000001514"/>
    </source>
</evidence>
<feature type="domain" description="F-box" evidence="1">
    <location>
        <begin position="9"/>
        <end position="49"/>
    </location>
</feature>
<reference evidence="2 3" key="1">
    <citation type="journal article" date="2011" name="Science">
        <title>The Selaginella genome identifies genetic changes associated with the evolution of vascular plants.</title>
        <authorList>
            <person name="Banks J.A."/>
            <person name="Nishiyama T."/>
            <person name="Hasebe M."/>
            <person name="Bowman J.L."/>
            <person name="Gribskov M."/>
            <person name="dePamphilis C."/>
            <person name="Albert V.A."/>
            <person name="Aono N."/>
            <person name="Aoyama T."/>
            <person name="Ambrose B.A."/>
            <person name="Ashton N.W."/>
            <person name="Axtell M.J."/>
            <person name="Barker E."/>
            <person name="Barker M.S."/>
            <person name="Bennetzen J.L."/>
            <person name="Bonawitz N.D."/>
            <person name="Chapple C."/>
            <person name="Cheng C."/>
            <person name="Correa L.G."/>
            <person name="Dacre M."/>
            <person name="DeBarry J."/>
            <person name="Dreyer I."/>
            <person name="Elias M."/>
            <person name="Engstrom E.M."/>
            <person name="Estelle M."/>
            <person name="Feng L."/>
            <person name="Finet C."/>
            <person name="Floyd S.K."/>
            <person name="Frommer W.B."/>
            <person name="Fujita T."/>
            <person name="Gramzow L."/>
            <person name="Gutensohn M."/>
            <person name="Harholt J."/>
            <person name="Hattori M."/>
            <person name="Heyl A."/>
            <person name="Hirai T."/>
            <person name="Hiwatashi Y."/>
            <person name="Ishikawa M."/>
            <person name="Iwata M."/>
            <person name="Karol K.G."/>
            <person name="Koehler B."/>
            <person name="Kolukisaoglu U."/>
            <person name="Kubo M."/>
            <person name="Kurata T."/>
            <person name="Lalonde S."/>
            <person name="Li K."/>
            <person name="Li Y."/>
            <person name="Litt A."/>
            <person name="Lyons E."/>
            <person name="Manning G."/>
            <person name="Maruyama T."/>
            <person name="Michael T.P."/>
            <person name="Mikami K."/>
            <person name="Miyazaki S."/>
            <person name="Morinaga S."/>
            <person name="Murata T."/>
            <person name="Mueller-Roeber B."/>
            <person name="Nelson D.R."/>
            <person name="Obara M."/>
            <person name="Oguri Y."/>
            <person name="Olmstead R.G."/>
            <person name="Onodera N."/>
            <person name="Petersen B.L."/>
            <person name="Pils B."/>
            <person name="Prigge M."/>
            <person name="Rensing S.A."/>
            <person name="Riano-Pachon D.M."/>
            <person name="Roberts A.W."/>
            <person name="Sato Y."/>
            <person name="Scheller H.V."/>
            <person name="Schulz B."/>
            <person name="Schulz C."/>
            <person name="Shakirov E.V."/>
            <person name="Shibagaki N."/>
            <person name="Shinohara N."/>
            <person name="Shippen D.E."/>
            <person name="Soerensen I."/>
            <person name="Sotooka R."/>
            <person name="Sugimoto N."/>
            <person name="Sugita M."/>
            <person name="Sumikawa N."/>
            <person name="Tanurdzic M."/>
            <person name="Theissen G."/>
            <person name="Ulvskov P."/>
            <person name="Wakazuki S."/>
            <person name="Weng J.K."/>
            <person name="Willats W.W."/>
            <person name="Wipf D."/>
            <person name="Wolf P.G."/>
            <person name="Yang L."/>
            <person name="Zimmer A.D."/>
            <person name="Zhu Q."/>
            <person name="Mitros T."/>
            <person name="Hellsten U."/>
            <person name="Loque D."/>
            <person name="Otillar R."/>
            <person name="Salamov A."/>
            <person name="Schmutz J."/>
            <person name="Shapiro H."/>
            <person name="Lindquist E."/>
            <person name="Lucas S."/>
            <person name="Rokhsar D."/>
            <person name="Grigoriev I.V."/>
        </authorList>
    </citation>
    <scope>NUCLEOTIDE SEQUENCE [LARGE SCALE GENOMIC DNA]</scope>
</reference>
<gene>
    <name evidence="2" type="ORF">SELMODRAFT_407879</name>
</gene>
<dbReference type="Proteomes" id="UP000001514">
    <property type="component" value="Unassembled WGS sequence"/>
</dbReference>
<protein>
    <recommendedName>
        <fullName evidence="1">F-box domain-containing protein</fullName>
    </recommendedName>
</protein>
<sequence>MGSAFDRLGEDELLVSILLRLDVHNVARMRLVCRSWYCILTSRSFLDCHSEQQHRPGTAWVVRMTRSSGRQSALLWRPFSGLPPEPTALPLAPPGVPSPMFVSHFTVSGLVCGTLAGWPKENTPRSRSLAVGNPLTNAWKVFQCVEEVEEVETMDVDPETGIYRIAVFNVQEGDTEETAYILQYSSGSESWVAGESPSNVWNFGYNHYDLDAMAWSRPLVRTNPLGDWDGRILELEDGCFSWPIRGFMYKGRRILVVHREGSKGGFRRVALSVLEKGEEPDKWLALYHGCIREILGETIGDKWPLGDVDCPNENWMAHLAGDVIVVSSRMYPLLAFHLVEKKWECSSHSDEELSYLAKKRFPDVRAYTFTPSFTARP</sequence>
<dbReference type="Pfam" id="PF00646">
    <property type="entry name" value="F-box"/>
    <property type="match status" value="1"/>
</dbReference>
<dbReference type="PANTHER" id="PTHR31672:SF2">
    <property type="entry name" value="F-BOX DOMAIN-CONTAINING PROTEIN"/>
    <property type="match status" value="1"/>
</dbReference>